<evidence type="ECO:0000256" key="1">
    <source>
        <dbReference type="SAM" id="Phobius"/>
    </source>
</evidence>
<accession>A0ABT9PQF8</accession>
<name>A0ABT9PQF8_9HYPH</name>
<gene>
    <name evidence="2" type="ORF">J2T09_001444</name>
</gene>
<dbReference type="EMBL" id="JAUSRF010000004">
    <property type="protein sequence ID" value="MDP9836699.1"/>
    <property type="molecule type" value="Genomic_DNA"/>
</dbReference>
<keyword evidence="1" id="KW-0812">Transmembrane</keyword>
<reference evidence="2 3" key="1">
    <citation type="submission" date="2023-07" db="EMBL/GenBank/DDBJ databases">
        <title>Sorghum-associated microbial communities from plants grown in Nebraska, USA.</title>
        <authorList>
            <person name="Schachtman D."/>
        </authorList>
    </citation>
    <scope>NUCLEOTIDE SEQUENCE [LARGE SCALE GENOMIC DNA]</scope>
    <source>
        <strain evidence="2 3">DS1307</strain>
    </source>
</reference>
<feature type="transmembrane region" description="Helical" evidence="1">
    <location>
        <begin position="6"/>
        <end position="26"/>
    </location>
</feature>
<keyword evidence="3" id="KW-1185">Reference proteome</keyword>
<comment type="caution">
    <text evidence="2">The sequence shown here is derived from an EMBL/GenBank/DDBJ whole genome shotgun (WGS) entry which is preliminary data.</text>
</comment>
<sequence length="68" mass="7602">MVEFIAGIGIPLFFVGMIGFIVIMAMRSQKKAVRLTEDFVAVTRENTAAVKENTELLRKLLSDKTEGR</sequence>
<protein>
    <submittedName>
        <fullName evidence="2">Uncharacterized protein</fullName>
    </submittedName>
</protein>
<evidence type="ECO:0000313" key="3">
    <source>
        <dbReference type="Proteomes" id="UP001241472"/>
    </source>
</evidence>
<keyword evidence="1" id="KW-0472">Membrane</keyword>
<dbReference type="Proteomes" id="UP001241472">
    <property type="component" value="Unassembled WGS sequence"/>
</dbReference>
<evidence type="ECO:0000313" key="2">
    <source>
        <dbReference type="EMBL" id="MDP9836699.1"/>
    </source>
</evidence>
<proteinExistence type="predicted"/>
<organism evidence="2 3">
    <name type="scientific">Neorhizobium huautlense</name>
    <dbReference type="NCBI Taxonomy" id="67774"/>
    <lineage>
        <taxon>Bacteria</taxon>
        <taxon>Pseudomonadati</taxon>
        <taxon>Pseudomonadota</taxon>
        <taxon>Alphaproteobacteria</taxon>
        <taxon>Hyphomicrobiales</taxon>
        <taxon>Rhizobiaceae</taxon>
        <taxon>Rhizobium/Agrobacterium group</taxon>
        <taxon>Neorhizobium</taxon>
    </lineage>
</organism>
<dbReference type="RefSeq" id="WP_306832695.1">
    <property type="nucleotide sequence ID" value="NZ_JAUSRF010000004.1"/>
</dbReference>
<keyword evidence="1" id="KW-1133">Transmembrane helix</keyword>